<dbReference type="AlphaFoldDB" id="A0A1H3ARS6"/>
<dbReference type="EMBL" id="FNNG01000009">
    <property type="protein sequence ID" value="SDX31834.1"/>
    <property type="molecule type" value="Genomic_DNA"/>
</dbReference>
<dbReference type="Pfam" id="PF03698">
    <property type="entry name" value="UPF0180"/>
    <property type="match status" value="1"/>
</dbReference>
<accession>A0A1H3ARS6</accession>
<proteinExistence type="predicted"/>
<dbReference type="Proteomes" id="UP000198828">
    <property type="component" value="Unassembled WGS sequence"/>
</dbReference>
<dbReference type="RefSeq" id="WP_093753474.1">
    <property type="nucleotide sequence ID" value="NZ_BSYN01000008.1"/>
</dbReference>
<dbReference type="OrthoDB" id="1708042at2"/>
<reference evidence="1 2" key="1">
    <citation type="submission" date="2016-10" db="EMBL/GenBank/DDBJ databases">
        <authorList>
            <person name="de Groot N.N."/>
        </authorList>
    </citation>
    <scope>NUCLEOTIDE SEQUENCE [LARGE SCALE GENOMIC DNA]</scope>
    <source>
        <strain evidence="1 2">DSM 23310</strain>
    </source>
</reference>
<dbReference type="InterPro" id="IPR005370">
    <property type="entry name" value="UPF0180"/>
</dbReference>
<protein>
    <submittedName>
        <fullName evidence="1">Uncharacterized protein family (UPF0180)</fullName>
    </submittedName>
</protein>
<gene>
    <name evidence="1" type="ORF">SAMN05660923_02103</name>
</gene>
<evidence type="ECO:0000313" key="1">
    <source>
        <dbReference type="EMBL" id="SDX31834.1"/>
    </source>
</evidence>
<evidence type="ECO:0000313" key="2">
    <source>
        <dbReference type="Proteomes" id="UP000198828"/>
    </source>
</evidence>
<name>A0A1H3ARS6_9FIRM</name>
<organism evidence="1 2">
    <name type="scientific">Tepidimicrobium xylanilyticum</name>
    <dbReference type="NCBI Taxonomy" id="1123352"/>
    <lineage>
        <taxon>Bacteria</taxon>
        <taxon>Bacillati</taxon>
        <taxon>Bacillota</taxon>
        <taxon>Tissierellia</taxon>
        <taxon>Tissierellales</taxon>
        <taxon>Tepidimicrobiaceae</taxon>
        <taxon>Tepidimicrobium</taxon>
    </lineage>
</organism>
<keyword evidence="2" id="KW-1185">Reference proteome</keyword>
<sequence length="85" mass="9786">MDKRVVVEDSLKEHIDFLKKSGYEVERISKPEDVNNVQSFNYDAVVVSSIDDFSMGTTTFRPSAPVVEAKDKTPREVFNILRTRY</sequence>